<accession>A0A9N9H316</accession>
<evidence type="ECO:0000313" key="3">
    <source>
        <dbReference type="Proteomes" id="UP000789570"/>
    </source>
</evidence>
<protein>
    <submittedName>
        <fullName evidence="2">4495_t:CDS:1</fullName>
    </submittedName>
</protein>
<reference evidence="2" key="1">
    <citation type="submission" date="2021-06" db="EMBL/GenBank/DDBJ databases">
        <authorList>
            <person name="Kallberg Y."/>
            <person name="Tangrot J."/>
            <person name="Rosling A."/>
        </authorList>
    </citation>
    <scope>NUCLEOTIDE SEQUENCE</scope>
    <source>
        <strain evidence="2">UK204</strain>
    </source>
</reference>
<name>A0A9N9H316_9GLOM</name>
<comment type="caution">
    <text evidence="2">The sequence shown here is derived from an EMBL/GenBank/DDBJ whole genome shotgun (WGS) entry which is preliminary data.</text>
</comment>
<proteinExistence type="predicted"/>
<evidence type="ECO:0000256" key="1">
    <source>
        <dbReference type="SAM" id="MobiDB-lite"/>
    </source>
</evidence>
<gene>
    <name evidence="2" type="ORF">FCALED_LOCUS11162</name>
</gene>
<evidence type="ECO:0000313" key="2">
    <source>
        <dbReference type="EMBL" id="CAG8652972.1"/>
    </source>
</evidence>
<dbReference type="EMBL" id="CAJVPQ010004513">
    <property type="protein sequence ID" value="CAG8652972.1"/>
    <property type="molecule type" value="Genomic_DNA"/>
</dbReference>
<feature type="compositionally biased region" description="Basic and acidic residues" evidence="1">
    <location>
        <begin position="8"/>
        <end position="18"/>
    </location>
</feature>
<organism evidence="2 3">
    <name type="scientific">Funneliformis caledonium</name>
    <dbReference type="NCBI Taxonomy" id="1117310"/>
    <lineage>
        <taxon>Eukaryota</taxon>
        <taxon>Fungi</taxon>
        <taxon>Fungi incertae sedis</taxon>
        <taxon>Mucoromycota</taxon>
        <taxon>Glomeromycotina</taxon>
        <taxon>Glomeromycetes</taxon>
        <taxon>Glomerales</taxon>
        <taxon>Glomeraceae</taxon>
        <taxon>Funneliformis</taxon>
    </lineage>
</organism>
<dbReference type="AlphaFoldDB" id="A0A9N9H316"/>
<dbReference type="Proteomes" id="UP000789570">
    <property type="component" value="Unassembled WGS sequence"/>
</dbReference>
<sequence>MKNINIIEDSKSEDKSDKENDDISETSEEENNDSEMANNIIIGNEEESFIQFHEPDFKCNDNDITMGECNSKLDRYYW</sequence>
<feature type="region of interest" description="Disordered" evidence="1">
    <location>
        <begin position="1"/>
        <end position="37"/>
    </location>
</feature>
<keyword evidence="3" id="KW-1185">Reference proteome</keyword>
<feature type="compositionally biased region" description="Acidic residues" evidence="1">
    <location>
        <begin position="19"/>
        <end position="33"/>
    </location>
</feature>